<evidence type="ECO:0000256" key="1">
    <source>
        <dbReference type="PROSITE-ProRule" id="PRU00708"/>
    </source>
</evidence>
<dbReference type="NCBIfam" id="TIGR00756">
    <property type="entry name" value="PPR"/>
    <property type="match status" value="1"/>
</dbReference>
<dbReference type="OrthoDB" id="10515573at2759"/>
<dbReference type="PANTHER" id="PTHR47938">
    <property type="entry name" value="RESPIRATORY COMPLEX I CHAPERONE (CIA84), PUTATIVE (AFU_ORTHOLOGUE AFUA_2G06020)-RELATED"/>
    <property type="match status" value="1"/>
</dbReference>
<dbReference type="Proteomes" id="UP000078348">
    <property type="component" value="Unassembled WGS sequence"/>
</dbReference>
<sequence length="391" mass="45398">MHQKSVQNQSTGDESYSAILLPNLSIHKFQNAVSSLIQHPCSIPASEYNTIIGECFRRKQPSLALSLFTIFRQQQLLPPLSADTIQLLIRCCMLKKDIATIDLLFEEASPDLRENALFMAEYARALLSCGDYYSGMRMVKEYVQKGDFSNTVSNLLLEGLSEGGYDEECLQLYRRLEDQSKVREFEKEPMHLLVHGYSAVIRSLCHLKKRESATALFEEMRAKGMKPLPVVFFELCELAENRQEWRKRLEDVESRLISRQVFLTSDEKDMLVAVLKEKNYEAARGILEAFCKEYGWHEEVDSKTRSIDLNLRSFPQSVARMMTFTLFSRLPEEVMPVNLVVGKNAKAVKRLLEEDLFPRVEYRQVRDVLRVNATSLRQWVKRRELYPIRFE</sequence>
<dbReference type="EMBL" id="LXWW01000106">
    <property type="protein sequence ID" value="OAO15962.1"/>
    <property type="molecule type" value="Genomic_DNA"/>
</dbReference>
<dbReference type="AlphaFoldDB" id="A0A196SIF4"/>
<dbReference type="PANTHER" id="PTHR47938:SF35">
    <property type="entry name" value="PENTATRICOPEPTIDE REPEAT-CONTAINING PROTEIN 4, MITOCHONDRIAL-RELATED"/>
    <property type="match status" value="1"/>
</dbReference>
<feature type="repeat" description="PPR" evidence="1">
    <location>
        <begin position="193"/>
        <end position="227"/>
    </location>
</feature>
<organism evidence="2 3">
    <name type="scientific">Blastocystis sp. subtype 1 (strain ATCC 50177 / NandII)</name>
    <dbReference type="NCBI Taxonomy" id="478820"/>
    <lineage>
        <taxon>Eukaryota</taxon>
        <taxon>Sar</taxon>
        <taxon>Stramenopiles</taxon>
        <taxon>Bigyra</taxon>
        <taxon>Opalozoa</taxon>
        <taxon>Opalinata</taxon>
        <taxon>Blastocystidae</taxon>
        <taxon>Blastocystis</taxon>
    </lineage>
</organism>
<evidence type="ECO:0000313" key="3">
    <source>
        <dbReference type="Proteomes" id="UP000078348"/>
    </source>
</evidence>
<evidence type="ECO:0000313" key="2">
    <source>
        <dbReference type="EMBL" id="OAO15962.1"/>
    </source>
</evidence>
<reference evidence="2 3" key="1">
    <citation type="submission" date="2016-05" db="EMBL/GenBank/DDBJ databases">
        <title>Nuclear genome of Blastocystis sp. subtype 1 NandII.</title>
        <authorList>
            <person name="Gentekaki E."/>
            <person name="Curtis B."/>
            <person name="Stairs C."/>
            <person name="Eme L."/>
            <person name="Herman E."/>
            <person name="Klimes V."/>
            <person name="Arias M.C."/>
            <person name="Elias M."/>
            <person name="Hilliou F."/>
            <person name="Klute M."/>
            <person name="Malik S.-B."/>
            <person name="Pightling A."/>
            <person name="Rachubinski R."/>
            <person name="Salas D."/>
            <person name="Schlacht A."/>
            <person name="Suga H."/>
            <person name="Archibald J."/>
            <person name="Ball S.G."/>
            <person name="Clark G."/>
            <person name="Dacks J."/>
            <person name="Van Der Giezen M."/>
            <person name="Tsaousis A."/>
            <person name="Roger A."/>
        </authorList>
    </citation>
    <scope>NUCLEOTIDE SEQUENCE [LARGE SCALE GENOMIC DNA]</scope>
    <source>
        <strain evidence="3">ATCC 50177 / NandII</strain>
    </source>
</reference>
<evidence type="ECO:0008006" key="4">
    <source>
        <dbReference type="Google" id="ProtNLM"/>
    </source>
</evidence>
<name>A0A196SIF4_BLAHN</name>
<dbReference type="PROSITE" id="PS51375">
    <property type="entry name" value="PPR"/>
    <property type="match status" value="1"/>
</dbReference>
<gene>
    <name evidence="2" type="ORF">AV274_2278</name>
</gene>
<dbReference type="Pfam" id="PF01535">
    <property type="entry name" value="PPR"/>
    <property type="match status" value="1"/>
</dbReference>
<dbReference type="InterPro" id="IPR002885">
    <property type="entry name" value="PPR_rpt"/>
</dbReference>
<dbReference type="GO" id="GO:0003729">
    <property type="term" value="F:mRNA binding"/>
    <property type="evidence" value="ECO:0007669"/>
    <property type="project" value="TreeGrafter"/>
</dbReference>
<dbReference type="InterPro" id="IPR011990">
    <property type="entry name" value="TPR-like_helical_dom_sf"/>
</dbReference>
<keyword evidence="3" id="KW-1185">Reference proteome</keyword>
<dbReference type="STRING" id="478820.A0A196SIF4"/>
<protein>
    <recommendedName>
        <fullName evidence="4">Pentatricopeptide repeat-containing protein</fullName>
    </recommendedName>
</protein>
<accession>A0A196SIF4</accession>
<proteinExistence type="predicted"/>
<dbReference type="Gene3D" id="1.25.40.10">
    <property type="entry name" value="Tetratricopeptide repeat domain"/>
    <property type="match status" value="1"/>
</dbReference>
<comment type="caution">
    <text evidence="2">The sequence shown here is derived from an EMBL/GenBank/DDBJ whole genome shotgun (WGS) entry which is preliminary data.</text>
</comment>